<dbReference type="PROSITE" id="PS50894">
    <property type="entry name" value="HPT"/>
    <property type="match status" value="1"/>
</dbReference>
<proteinExistence type="predicted"/>
<dbReference type="InterPro" id="IPR036641">
    <property type="entry name" value="HPT_dom_sf"/>
</dbReference>
<dbReference type="OrthoDB" id="6313555at2"/>
<evidence type="ECO:0000256" key="2">
    <source>
        <dbReference type="PROSITE-ProRule" id="PRU00110"/>
    </source>
</evidence>
<dbReference type="EMBL" id="LNTY01000029">
    <property type="protein sequence ID" value="KXF82122.1"/>
    <property type="molecule type" value="Genomic_DNA"/>
</dbReference>
<evidence type="ECO:0000259" key="3">
    <source>
        <dbReference type="PROSITE" id="PS50894"/>
    </source>
</evidence>
<dbReference type="Gene3D" id="1.20.120.160">
    <property type="entry name" value="HPT domain"/>
    <property type="match status" value="1"/>
</dbReference>
<comment type="caution">
    <text evidence="4">The sequence shown here is derived from an EMBL/GenBank/DDBJ whole genome shotgun (WGS) entry which is preliminary data.</text>
</comment>
<dbReference type="Pfam" id="PF01627">
    <property type="entry name" value="Hpt"/>
    <property type="match status" value="1"/>
</dbReference>
<keyword evidence="1" id="KW-0902">Two-component regulatory system</keyword>
<feature type="modified residue" description="Phosphohistidine" evidence="2">
    <location>
        <position position="65"/>
    </location>
</feature>
<evidence type="ECO:0000313" key="4">
    <source>
        <dbReference type="EMBL" id="KXF82122.1"/>
    </source>
</evidence>
<evidence type="ECO:0000256" key="1">
    <source>
        <dbReference type="ARBA" id="ARBA00023012"/>
    </source>
</evidence>
<organism evidence="4 5">
    <name type="scientific">Enterovibrio coralii</name>
    <dbReference type="NCBI Taxonomy" id="294935"/>
    <lineage>
        <taxon>Bacteria</taxon>
        <taxon>Pseudomonadati</taxon>
        <taxon>Pseudomonadota</taxon>
        <taxon>Gammaproteobacteria</taxon>
        <taxon>Vibrionales</taxon>
        <taxon>Vibrionaceae</taxon>
        <taxon>Enterovibrio</taxon>
    </lineage>
</organism>
<dbReference type="STRING" id="294935.ATN88_17145"/>
<gene>
    <name evidence="4" type="ORF">ATN88_17145</name>
</gene>
<keyword evidence="5" id="KW-1185">Reference proteome</keyword>
<dbReference type="AlphaFoldDB" id="A0A135I9J5"/>
<dbReference type="InterPro" id="IPR008207">
    <property type="entry name" value="Sig_transdc_His_kin_Hpt_dom"/>
</dbReference>
<accession>A0A135I9J5</accession>
<feature type="domain" description="HPt" evidence="3">
    <location>
        <begin position="25"/>
        <end position="126"/>
    </location>
</feature>
<dbReference type="Proteomes" id="UP000070529">
    <property type="component" value="Unassembled WGS sequence"/>
</dbReference>
<dbReference type="GO" id="GO:0000160">
    <property type="term" value="P:phosphorelay signal transduction system"/>
    <property type="evidence" value="ECO:0007669"/>
    <property type="project" value="UniProtKB-KW"/>
</dbReference>
<reference evidence="4 5" key="1">
    <citation type="submission" date="2015-11" db="EMBL/GenBank/DDBJ databases">
        <title>Genomic Taxonomy of the Vibrionaceae.</title>
        <authorList>
            <person name="Gomez-Gil B."/>
            <person name="Enciso-Ibarra J."/>
        </authorList>
    </citation>
    <scope>NUCLEOTIDE SEQUENCE [LARGE SCALE GENOMIC DNA]</scope>
    <source>
        <strain evidence="4 5">CAIM 912</strain>
    </source>
</reference>
<evidence type="ECO:0000313" key="5">
    <source>
        <dbReference type="Proteomes" id="UP000070529"/>
    </source>
</evidence>
<keyword evidence="2" id="KW-0597">Phosphoprotein</keyword>
<dbReference type="GO" id="GO:0004672">
    <property type="term" value="F:protein kinase activity"/>
    <property type="evidence" value="ECO:0007669"/>
    <property type="project" value="UniProtKB-ARBA"/>
</dbReference>
<dbReference type="SUPFAM" id="SSF47226">
    <property type="entry name" value="Histidine-containing phosphotransfer domain, HPT domain"/>
    <property type="match status" value="1"/>
</dbReference>
<protein>
    <submittedName>
        <fullName evidence="4">Phosphorelay protein LuxU</fullName>
    </submittedName>
</protein>
<sequence>MARVTRKKELGYASTVNHETLRRLAVEVGEETVSSLLIVFSDELSRYSDQLTDAPSPLKVREISHAIKSSAASFGADELAELARECESRVKLGQDSWVHDQLPRLTDMLQGTAIEYKALASQQDLFNSQG</sequence>
<name>A0A135I9J5_9GAMM</name>